<evidence type="ECO:0000256" key="1">
    <source>
        <dbReference type="SAM" id="Phobius"/>
    </source>
</evidence>
<evidence type="ECO:0000313" key="2">
    <source>
        <dbReference type="EMBL" id="MCQ4082492.1"/>
    </source>
</evidence>
<keyword evidence="1" id="KW-1133">Transmembrane helix</keyword>
<keyword evidence="3" id="KW-1185">Reference proteome</keyword>
<evidence type="ECO:0008006" key="4">
    <source>
        <dbReference type="Google" id="ProtNLM"/>
    </source>
</evidence>
<gene>
    <name evidence="2" type="ORF">NGB36_18265</name>
</gene>
<organism evidence="2 3">
    <name type="scientific">Streptomyces humicola</name>
    <dbReference type="NCBI Taxonomy" id="2953240"/>
    <lineage>
        <taxon>Bacteria</taxon>
        <taxon>Bacillati</taxon>
        <taxon>Actinomycetota</taxon>
        <taxon>Actinomycetes</taxon>
        <taxon>Kitasatosporales</taxon>
        <taxon>Streptomycetaceae</taxon>
        <taxon>Streptomyces</taxon>
    </lineage>
</organism>
<protein>
    <recommendedName>
        <fullName evidence="4">PH domain-containing protein</fullName>
    </recommendedName>
</protein>
<keyword evidence="1" id="KW-0812">Transmembrane</keyword>
<dbReference type="RefSeq" id="WP_255921395.1">
    <property type="nucleotide sequence ID" value="NZ_JANFNG010000013.1"/>
</dbReference>
<dbReference type="EMBL" id="JANFNG010000013">
    <property type="protein sequence ID" value="MCQ4082492.1"/>
    <property type="molecule type" value="Genomic_DNA"/>
</dbReference>
<sequence length="166" mass="17732">MATWVGIVTIWTIYPFGVKTSISHENYHDVWIVACVFCGVTALLRRIGTCKIVLLANSLRVDNPISSQEVAYASVKSVGLSSTGGLSMSTVHGDTIRVFAFGGSLVDKHYGTSDQAASDVGSRLPKSPLPPEKAAPAQKHLIRRCWSSDIFLAAAILAGVVAAFIR</sequence>
<proteinExistence type="predicted"/>
<evidence type="ECO:0000313" key="3">
    <source>
        <dbReference type="Proteomes" id="UP001057702"/>
    </source>
</evidence>
<dbReference type="Proteomes" id="UP001057702">
    <property type="component" value="Unassembled WGS sequence"/>
</dbReference>
<accession>A0ABT1Q177</accession>
<reference evidence="2" key="1">
    <citation type="submission" date="2022-06" db="EMBL/GenBank/DDBJ databases">
        <title>Draft genome sequence of Streptomyces sp. RB6PN25 isolated from peat swamp forest in Thailand.</title>
        <authorList>
            <person name="Duangmal K."/>
            <person name="Klaysubun C."/>
        </authorList>
    </citation>
    <scope>NUCLEOTIDE SEQUENCE</scope>
    <source>
        <strain evidence="2">RB6PN25</strain>
    </source>
</reference>
<comment type="caution">
    <text evidence="2">The sequence shown here is derived from an EMBL/GenBank/DDBJ whole genome shotgun (WGS) entry which is preliminary data.</text>
</comment>
<feature type="transmembrane region" description="Helical" evidence="1">
    <location>
        <begin position="146"/>
        <end position="165"/>
    </location>
</feature>
<keyword evidence="1" id="KW-0472">Membrane</keyword>
<name>A0ABT1Q177_9ACTN</name>